<reference evidence="1" key="1">
    <citation type="submission" date="2021-11" db="EMBL/GenBank/DDBJ databases">
        <title>Genome sequence.</title>
        <authorList>
            <person name="Sun Q."/>
        </authorList>
    </citation>
    <scope>NUCLEOTIDE SEQUENCE</scope>
    <source>
        <strain evidence="1">JC732</strain>
    </source>
</reference>
<organism evidence="1 2">
    <name type="scientific">Blastopirellula sediminis</name>
    <dbReference type="NCBI Taxonomy" id="2894196"/>
    <lineage>
        <taxon>Bacteria</taxon>
        <taxon>Pseudomonadati</taxon>
        <taxon>Planctomycetota</taxon>
        <taxon>Planctomycetia</taxon>
        <taxon>Pirellulales</taxon>
        <taxon>Pirellulaceae</taxon>
        <taxon>Blastopirellula</taxon>
    </lineage>
</organism>
<accession>A0A9X1MNE8</accession>
<dbReference type="AlphaFoldDB" id="A0A9X1MNE8"/>
<evidence type="ECO:0000313" key="2">
    <source>
        <dbReference type="Proteomes" id="UP001139103"/>
    </source>
</evidence>
<proteinExistence type="predicted"/>
<dbReference type="RefSeq" id="WP_230218103.1">
    <property type="nucleotide sequence ID" value="NZ_JAJKFT010000004.1"/>
</dbReference>
<dbReference type="EMBL" id="JAJKFT010000004">
    <property type="protein sequence ID" value="MCC9628669.1"/>
    <property type="molecule type" value="Genomic_DNA"/>
</dbReference>
<sequence length="301" mass="33430">MPIVPTPHAAVTSKPPELVLQIAKKRETIQISQLRNREFRLQLDERLQSNYGDVAISLKAALKWPADDRLEALVFLAAHDEKVAFHAGKGCTARSSLFDAILQLIPRGNDIKRYEVAKVVSLETAALLYRNAIDVACNRILSRLRELGIKGESQRDLVSHAKRISRELDGFLNAGYEGDDRTLAEMFSDLPVDESLAIPTGWIVTPEGVARRGEAITIPAPVIISARQQDIDEETEFLTISWLRDGVWKSKTVSRGAVANTRLVVEELSPSGLPVSGQVLQRIQKKLGVGLRDSEKRWGLR</sequence>
<comment type="caution">
    <text evidence="1">The sequence shown here is derived from an EMBL/GenBank/DDBJ whole genome shotgun (WGS) entry which is preliminary data.</text>
</comment>
<gene>
    <name evidence="1" type="ORF">LOC68_09685</name>
</gene>
<dbReference type="Proteomes" id="UP001139103">
    <property type="component" value="Unassembled WGS sequence"/>
</dbReference>
<protein>
    <submittedName>
        <fullName evidence="1">Uncharacterized protein</fullName>
    </submittedName>
</protein>
<keyword evidence="2" id="KW-1185">Reference proteome</keyword>
<name>A0A9X1MNE8_9BACT</name>
<evidence type="ECO:0000313" key="1">
    <source>
        <dbReference type="EMBL" id="MCC9628669.1"/>
    </source>
</evidence>